<dbReference type="OrthoDB" id="5288474at2"/>
<evidence type="ECO:0000313" key="2">
    <source>
        <dbReference type="Proteomes" id="UP000291236"/>
    </source>
</evidence>
<dbReference type="RefSeq" id="WP_130610780.1">
    <property type="nucleotide sequence ID" value="NZ_AP019368.1"/>
</dbReference>
<gene>
    <name evidence="1" type="ORF">JCM31447_23890</name>
</gene>
<proteinExistence type="predicted"/>
<protein>
    <submittedName>
        <fullName evidence="1">Uncharacterized protein</fullName>
    </submittedName>
</protein>
<organism evidence="1 2">
    <name type="scientific">Fluviispira sanaruensis</name>
    <dbReference type="NCBI Taxonomy" id="2493639"/>
    <lineage>
        <taxon>Bacteria</taxon>
        <taxon>Pseudomonadati</taxon>
        <taxon>Bdellovibrionota</taxon>
        <taxon>Oligoflexia</taxon>
        <taxon>Silvanigrellales</taxon>
        <taxon>Silvanigrellaceae</taxon>
        <taxon>Fluviispira</taxon>
    </lineage>
</organism>
<accession>A0A4P2VKX2</accession>
<dbReference type="EMBL" id="AP019368">
    <property type="protein sequence ID" value="BBH53936.1"/>
    <property type="molecule type" value="Genomic_DNA"/>
</dbReference>
<sequence>MKNFKVYLTIKEEKIKEDLKCMIAKDFKLVTSPNDCDVFLSDDQKEKSEKAVNMLVVNVSRIPDFKGAKDLDGFHHYIIFYENDFLEERVRKALIRQFNIKQSKNLNEATGVKSLISLDPIEHPSGMKLPIIRNFTVKSSRERIKFAEDLEKFFDEIAPVTGSKNPTLSQYAVEIQEELLMNAIWDANPKHAMKPRTTPVDLDPGEEVQLEWAFNGKELAISVKDIFGRLNPEIMDKYVNFIFKTGQTGQHSLSTQQVSAGLGMYMIIQRANLLSVYICQGKLTDVGVVVRLAGKRQPKGQAAKAIDIIQVEE</sequence>
<dbReference type="Proteomes" id="UP000291236">
    <property type="component" value="Chromosome"/>
</dbReference>
<reference evidence="1 2" key="1">
    <citation type="submission" date="2018-12" db="EMBL/GenBank/DDBJ databases">
        <title>Rubrispira sanarue gen. nov., sp., nov., a member of the order Silvanigrellales, isolated from a brackish lake in Hamamatsu Japan.</title>
        <authorList>
            <person name="Maejima Y."/>
            <person name="Iino T."/>
            <person name="Muraguchi Y."/>
            <person name="Fukuda K."/>
            <person name="Nojiri H."/>
            <person name="Ohkuma M."/>
            <person name="Moriuchi R."/>
            <person name="Dohra H."/>
            <person name="Kimbara K."/>
            <person name="Shintani M."/>
        </authorList>
    </citation>
    <scope>NUCLEOTIDE SEQUENCE [LARGE SCALE GENOMIC DNA]</scope>
    <source>
        <strain evidence="1 2">RF1110005</strain>
    </source>
</reference>
<name>A0A4P2VKX2_FLUSA</name>
<dbReference type="AlphaFoldDB" id="A0A4P2VKX2"/>
<evidence type="ECO:0000313" key="1">
    <source>
        <dbReference type="EMBL" id="BBH53936.1"/>
    </source>
</evidence>
<keyword evidence="2" id="KW-1185">Reference proteome</keyword>
<dbReference type="KEGG" id="sbf:JCM31447_23890"/>